<name>A0A8H3KX77_9GLOM</name>
<dbReference type="EMBL" id="BLAL01000016">
    <property type="protein sequence ID" value="GES75525.1"/>
    <property type="molecule type" value="Genomic_DNA"/>
</dbReference>
<evidence type="ECO:0000313" key="1">
    <source>
        <dbReference type="EMBL" id="GES75525.1"/>
    </source>
</evidence>
<reference evidence="1" key="1">
    <citation type="submission" date="2019-10" db="EMBL/GenBank/DDBJ databases">
        <title>Conservation and host-specific expression of non-tandemly repeated heterogenous ribosome RNA gene in arbuscular mycorrhizal fungi.</title>
        <authorList>
            <person name="Maeda T."/>
            <person name="Kobayashi Y."/>
            <person name="Nakagawa T."/>
            <person name="Ezawa T."/>
            <person name="Yamaguchi K."/>
            <person name="Bino T."/>
            <person name="Nishimoto Y."/>
            <person name="Shigenobu S."/>
            <person name="Kawaguchi M."/>
        </authorList>
    </citation>
    <scope>NUCLEOTIDE SEQUENCE</scope>
    <source>
        <strain evidence="1">HR1</strain>
    </source>
</reference>
<organism evidence="1 2">
    <name type="scientific">Rhizophagus clarus</name>
    <dbReference type="NCBI Taxonomy" id="94130"/>
    <lineage>
        <taxon>Eukaryota</taxon>
        <taxon>Fungi</taxon>
        <taxon>Fungi incertae sedis</taxon>
        <taxon>Mucoromycota</taxon>
        <taxon>Glomeromycotina</taxon>
        <taxon>Glomeromycetes</taxon>
        <taxon>Glomerales</taxon>
        <taxon>Glomeraceae</taxon>
        <taxon>Rhizophagus</taxon>
    </lineage>
</organism>
<sequence>MIKMNKTKESEKIQPTITHFLQKRNNLKICFATSSTTEQHFILLNDNEEYLSTDNEEEEADVESNIDA</sequence>
<dbReference type="Proteomes" id="UP000615446">
    <property type="component" value="Unassembled WGS sequence"/>
</dbReference>
<comment type="caution">
    <text evidence="1">The sequence shown here is derived from an EMBL/GenBank/DDBJ whole genome shotgun (WGS) entry which is preliminary data.</text>
</comment>
<dbReference type="AlphaFoldDB" id="A0A8H3KX77"/>
<protein>
    <submittedName>
        <fullName evidence="1">Uncharacterized protein</fullName>
    </submittedName>
</protein>
<proteinExistence type="predicted"/>
<evidence type="ECO:0000313" key="2">
    <source>
        <dbReference type="Proteomes" id="UP000615446"/>
    </source>
</evidence>
<gene>
    <name evidence="1" type="ORF">RCL2_000295600</name>
</gene>
<accession>A0A8H3KX77</accession>